<feature type="transmembrane region" description="Helical" evidence="1">
    <location>
        <begin position="205"/>
        <end position="225"/>
    </location>
</feature>
<gene>
    <name evidence="3" type="ORF">PVT68_10455</name>
</gene>
<feature type="transmembrane region" description="Helical" evidence="1">
    <location>
        <begin position="237"/>
        <end position="255"/>
    </location>
</feature>
<proteinExistence type="predicted"/>
<protein>
    <submittedName>
        <fullName evidence="3">HupE/UreJ family protein</fullName>
    </submittedName>
</protein>
<evidence type="ECO:0000256" key="2">
    <source>
        <dbReference type="SAM" id="SignalP"/>
    </source>
</evidence>
<dbReference type="Pfam" id="PF13795">
    <property type="entry name" value="HupE_UreJ_2"/>
    <property type="match status" value="1"/>
</dbReference>
<reference evidence="3 4" key="1">
    <citation type="submission" date="2023-02" db="EMBL/GenBank/DDBJ databases">
        <title>Description and genomic characterization of Microbulbifer bruguierae sp. nov., isolated from the sediment of mangrove plant Bruguiera sexangula.</title>
        <authorList>
            <person name="Long M."/>
        </authorList>
    </citation>
    <scope>NUCLEOTIDE SEQUENCE [LARGE SCALE GENOMIC DNA]</scope>
    <source>
        <strain evidence="3 4">H12</strain>
    </source>
</reference>
<dbReference type="EMBL" id="CP118605">
    <property type="protein sequence ID" value="WGL15195.1"/>
    <property type="molecule type" value="Genomic_DNA"/>
</dbReference>
<feature type="signal peptide" evidence="2">
    <location>
        <begin position="1"/>
        <end position="22"/>
    </location>
</feature>
<evidence type="ECO:0000313" key="3">
    <source>
        <dbReference type="EMBL" id="WGL15195.1"/>
    </source>
</evidence>
<keyword evidence="1" id="KW-0812">Transmembrane</keyword>
<keyword evidence="4" id="KW-1185">Reference proteome</keyword>
<evidence type="ECO:0000313" key="4">
    <source>
        <dbReference type="Proteomes" id="UP001236500"/>
    </source>
</evidence>
<name>A0ABY8N8H1_9GAMM</name>
<evidence type="ECO:0000256" key="1">
    <source>
        <dbReference type="SAM" id="Phobius"/>
    </source>
</evidence>
<dbReference type="RefSeq" id="WP_280317797.1">
    <property type="nucleotide sequence ID" value="NZ_CP118605.1"/>
</dbReference>
<keyword evidence="1" id="KW-0472">Membrane</keyword>
<feature type="transmembrane region" description="Helical" evidence="1">
    <location>
        <begin position="153"/>
        <end position="173"/>
    </location>
</feature>
<dbReference type="Proteomes" id="UP001236500">
    <property type="component" value="Chromosome"/>
</dbReference>
<feature type="transmembrane region" description="Helical" evidence="1">
    <location>
        <begin position="267"/>
        <end position="294"/>
    </location>
</feature>
<organism evidence="3 4">
    <name type="scientific">Microbulbifer bruguierae</name>
    <dbReference type="NCBI Taxonomy" id="3029061"/>
    <lineage>
        <taxon>Bacteria</taxon>
        <taxon>Pseudomonadati</taxon>
        <taxon>Pseudomonadota</taxon>
        <taxon>Gammaproteobacteria</taxon>
        <taxon>Cellvibrionales</taxon>
        <taxon>Microbulbiferaceae</taxon>
        <taxon>Microbulbifer</taxon>
    </lineage>
</organism>
<keyword evidence="2" id="KW-0732">Signal</keyword>
<keyword evidence="1" id="KW-1133">Transmembrane helix</keyword>
<accession>A0ABY8N8H1</accession>
<dbReference type="InterPro" id="IPR032809">
    <property type="entry name" value="Put_HupE_UreJ"/>
</dbReference>
<feature type="chain" id="PRO_5046448266" evidence="2">
    <location>
        <begin position="23"/>
        <end position="329"/>
    </location>
</feature>
<feature type="transmembrane region" description="Helical" evidence="1">
    <location>
        <begin position="180"/>
        <end position="199"/>
    </location>
</feature>
<sequence>MKNILAGLLALTWLGLAVASNAHEIRPAYLQIEETATHSYGLLWKVPRRGMSAVDIQPRFADGFELKGGRETLLDGYVVYHYRLSGQGGLPGTTLSIRNLTQTTIDVLVNLRTLNGEQQTFLLRPSANQIAIPRAPGKWQIVNTYTALGMEHIWLGIDHLLFVLALIMLTRGFASIVKTITAFTLAHSITLGLATLGYVRVPAPPVEAIIALSILYLALEILRGINGQKTLTGQMPWLVAFTFGLLHGFGFAGALTEIGLPQADIPLALAAFNIGVELGQLVFVGAVLLLIYILRYKTHWPISARKIPPYTIGAVSAFWVIERVAAFAT</sequence>